<evidence type="ECO:0000313" key="1">
    <source>
        <dbReference type="EMBL" id="KGP64251.1"/>
    </source>
</evidence>
<organism evidence="1 2">
    <name type="scientific">Legionella norrlandica</name>
    <dbReference type="NCBI Taxonomy" id="1498499"/>
    <lineage>
        <taxon>Bacteria</taxon>
        <taxon>Pseudomonadati</taxon>
        <taxon>Pseudomonadota</taxon>
        <taxon>Gammaproteobacteria</taxon>
        <taxon>Legionellales</taxon>
        <taxon>Legionellaceae</taxon>
        <taxon>Legionella</taxon>
    </lineage>
</organism>
<keyword evidence="2" id="KW-1185">Reference proteome</keyword>
<comment type="caution">
    <text evidence="1">The sequence shown here is derived from an EMBL/GenBank/DDBJ whole genome shotgun (WGS) entry which is preliminary data.</text>
</comment>
<dbReference type="EMBL" id="JNCF01000003">
    <property type="protein sequence ID" value="KGP64251.1"/>
    <property type="molecule type" value="Genomic_DNA"/>
</dbReference>
<dbReference type="Proteomes" id="UP000054422">
    <property type="component" value="Unassembled WGS sequence"/>
</dbReference>
<proteinExistence type="predicted"/>
<sequence length="714" mass="82457">MGKMPLDRTIAKSFIQNLGKAIDEAQVATILQLLDDSEVISHLTKGDAGHFFHMFSFAVSKGHPAIAEAFFKQEHLYDIFTILYLKGELANDFLGLVDILLYKIEDMESLSPSLEVIKIIYDGFLIYANNDEIFPDITQLTQSKYILYQNELHFYDHSKHEVNRVRVYGKDEVKLLDFFGKNPIERLSIQQYLMSGSLINSEESLGISSNAPIPLIIEIPSKEETISRESTNNFAMHYQKFKHFSPTLDDFVFAYQKIIGKNQTAMINQVSQYLKLNNRPELIPKIQDGICAALTHLFDEMSFEQWEKLTGRLLQWDGTQESLDALTLKDDFEKLLSFVIKYQFGEKKHHTYFYTNMNSHFDMLLEKMDEGSIFLINPWHQIALRKSDNGSFLVYDPNFDNGVKEVKTTGEVKNLIQNSLGNHVMGFSEQMLNLPNPIVKDGNAFIREGGLFFLFHRDPPDLLPQLPQRKDVDGDTLTGLLLRNNLGIPLWALSSNNQKLLNYLHQLVMEYMSTNPNFKSEFKQSLEVISSTWLRRLGLDLFAGTYSDQEFASKIREFYKTNPEKINIHEQIVSICNKHLDIIENHFNDVIVLTYFYDLMHSFNYFTSRWELIKDDEVLHLKNPIQGTQLMISTSNENQGQLCFKVIGKQNEEKEYLIPGELQEPLQTISQHIHSLYKNPLTFSSAYTAHGLLKQKPQEEVKDASLEDVFKIKK</sequence>
<dbReference type="RefSeq" id="WP_035886954.1">
    <property type="nucleotide sequence ID" value="NZ_JNCF01000003.1"/>
</dbReference>
<reference evidence="1 2" key="1">
    <citation type="submission" date="2014-05" db="EMBL/GenBank/DDBJ databases">
        <authorList>
            <person name="Rizzardi K."/>
            <person name="Winiecka-Krusnell J."/>
            <person name="Ramliden M."/>
            <person name="Alm E."/>
            <person name="Andersson S."/>
            <person name="Byfors S."/>
        </authorList>
    </citation>
    <scope>NUCLEOTIDE SEQUENCE [LARGE SCALE GENOMIC DNA]</scope>
    <source>
        <strain evidence="1 2">LEGN</strain>
    </source>
</reference>
<evidence type="ECO:0000313" key="2">
    <source>
        <dbReference type="Proteomes" id="UP000054422"/>
    </source>
</evidence>
<name>A0A0A2SWY9_9GAMM</name>
<accession>A0A0A2SWY9</accession>
<dbReference type="AlphaFoldDB" id="A0A0A2SWY9"/>
<dbReference type="OrthoDB" id="5648839at2"/>
<dbReference type="STRING" id="1498499.EP47_04160"/>
<protein>
    <submittedName>
        <fullName evidence="1">Uncharacterized protein</fullName>
    </submittedName>
</protein>
<gene>
    <name evidence="1" type="ORF">EP47_04160</name>
</gene>